<feature type="coiled-coil region" evidence="1">
    <location>
        <begin position="7"/>
        <end position="37"/>
    </location>
</feature>
<dbReference type="Proteomes" id="UP000002774">
    <property type="component" value="Chromosome"/>
</dbReference>
<organism evidence="2 3">
    <name type="scientific">Mucilaginibacter paludis DSM 18603</name>
    <dbReference type="NCBI Taxonomy" id="714943"/>
    <lineage>
        <taxon>Bacteria</taxon>
        <taxon>Pseudomonadati</taxon>
        <taxon>Bacteroidota</taxon>
        <taxon>Sphingobacteriia</taxon>
        <taxon>Sphingobacteriales</taxon>
        <taxon>Sphingobacteriaceae</taxon>
        <taxon>Mucilaginibacter</taxon>
    </lineage>
</organism>
<gene>
    <name evidence="2" type="ORF">Mucpa_0364</name>
</gene>
<dbReference type="RefSeq" id="WP_008504106.1">
    <property type="nucleotide sequence ID" value="NZ_CM001403.1"/>
</dbReference>
<dbReference type="AlphaFoldDB" id="H1YH58"/>
<sequence length="49" mass="5965">MATEVNLKKLRRKLRDFNLLKKQALQLYEENEKLKLENQLLKYRLGGEF</sequence>
<name>H1YH58_9SPHI</name>
<protein>
    <submittedName>
        <fullName evidence="2">Uncharacterized protein</fullName>
    </submittedName>
</protein>
<keyword evidence="1" id="KW-0175">Coiled coil</keyword>
<proteinExistence type="predicted"/>
<dbReference type="HOGENOM" id="CLU_3137824_0_0_10"/>
<reference evidence="2" key="1">
    <citation type="submission" date="2011-09" db="EMBL/GenBank/DDBJ databases">
        <title>The permanent draft genome of Mucilaginibacter paludis DSM 18603.</title>
        <authorList>
            <consortium name="US DOE Joint Genome Institute (JGI-PGF)"/>
            <person name="Lucas S."/>
            <person name="Han J."/>
            <person name="Lapidus A."/>
            <person name="Bruce D."/>
            <person name="Goodwin L."/>
            <person name="Pitluck S."/>
            <person name="Peters L."/>
            <person name="Kyrpides N."/>
            <person name="Mavromatis K."/>
            <person name="Ivanova N."/>
            <person name="Mikhailova N."/>
            <person name="Held B."/>
            <person name="Detter J.C."/>
            <person name="Tapia R."/>
            <person name="Han C."/>
            <person name="Land M."/>
            <person name="Hauser L."/>
            <person name="Markowitz V."/>
            <person name="Cheng J.-F."/>
            <person name="Hugenholtz P."/>
            <person name="Woyke T."/>
            <person name="Wu D."/>
            <person name="Tindall B."/>
            <person name="Brambilla E."/>
            <person name="Klenk H.-P."/>
            <person name="Eisen J.A."/>
        </authorList>
    </citation>
    <scope>NUCLEOTIDE SEQUENCE [LARGE SCALE GENOMIC DNA]</scope>
    <source>
        <strain evidence="2">DSM 18603</strain>
    </source>
</reference>
<evidence type="ECO:0000313" key="3">
    <source>
        <dbReference type="Proteomes" id="UP000002774"/>
    </source>
</evidence>
<evidence type="ECO:0000313" key="2">
    <source>
        <dbReference type="EMBL" id="EHQ24560.1"/>
    </source>
</evidence>
<accession>H1YH58</accession>
<evidence type="ECO:0000256" key="1">
    <source>
        <dbReference type="SAM" id="Coils"/>
    </source>
</evidence>
<dbReference type="EMBL" id="CM001403">
    <property type="protein sequence ID" value="EHQ24560.1"/>
    <property type="molecule type" value="Genomic_DNA"/>
</dbReference>
<keyword evidence="3" id="KW-1185">Reference proteome</keyword>
<dbReference type="STRING" id="714943.Mucpa_0364"/>